<evidence type="ECO:0000256" key="1">
    <source>
        <dbReference type="SAM" id="MobiDB-lite"/>
    </source>
</evidence>
<feature type="region of interest" description="Disordered" evidence="1">
    <location>
        <begin position="1"/>
        <end position="75"/>
    </location>
</feature>
<reference evidence="3" key="1">
    <citation type="submission" date="2013-09" db="EMBL/GenBank/DDBJ databases">
        <title>Corchorus olitorius genome sequencing.</title>
        <authorList>
            <person name="Alam M."/>
            <person name="Haque M.S."/>
            <person name="Islam M.S."/>
            <person name="Emdad E.M."/>
            <person name="Islam M.M."/>
            <person name="Ahmed B."/>
            <person name="Halim A."/>
            <person name="Hossen Q.M.M."/>
            <person name="Hossain M.Z."/>
            <person name="Ahmed R."/>
            <person name="Khan M.M."/>
            <person name="Islam R."/>
            <person name="Rashid M.M."/>
            <person name="Khan S.A."/>
            <person name="Rahman M.S."/>
            <person name="Alam M."/>
            <person name="Yahiya A.S."/>
            <person name="Khan M.S."/>
            <person name="Azam M.S."/>
            <person name="Haque T."/>
            <person name="Lashkar M.Z.H."/>
            <person name="Akhand A.I."/>
            <person name="Morshed G."/>
            <person name="Roy S."/>
            <person name="Uddin K.S."/>
            <person name="Rabeya T."/>
            <person name="Hossain A.S."/>
            <person name="Chowdhury A."/>
            <person name="Snigdha A.R."/>
            <person name="Mortoza M.S."/>
            <person name="Matin S.A."/>
            <person name="Hoque S.M.E."/>
            <person name="Islam M.K."/>
            <person name="Roy D.K."/>
            <person name="Haider R."/>
            <person name="Moosa M.M."/>
            <person name="Elias S.M."/>
            <person name="Hasan A.M."/>
            <person name="Jahan S."/>
            <person name="Shafiuddin M."/>
            <person name="Mahmood N."/>
            <person name="Shommy N.S."/>
        </authorList>
    </citation>
    <scope>NUCLEOTIDE SEQUENCE [LARGE SCALE GENOMIC DNA]</scope>
    <source>
        <strain evidence="3">cv. O-4</strain>
    </source>
</reference>
<comment type="caution">
    <text evidence="2">The sequence shown here is derived from an EMBL/GenBank/DDBJ whole genome shotgun (WGS) entry which is preliminary data.</text>
</comment>
<proteinExistence type="predicted"/>
<protein>
    <submittedName>
        <fullName evidence="2">Uncharacterized protein</fullName>
    </submittedName>
</protein>
<keyword evidence="3" id="KW-1185">Reference proteome</keyword>
<organism evidence="2 3">
    <name type="scientific">Corchorus olitorius</name>
    <dbReference type="NCBI Taxonomy" id="93759"/>
    <lineage>
        <taxon>Eukaryota</taxon>
        <taxon>Viridiplantae</taxon>
        <taxon>Streptophyta</taxon>
        <taxon>Embryophyta</taxon>
        <taxon>Tracheophyta</taxon>
        <taxon>Spermatophyta</taxon>
        <taxon>Magnoliopsida</taxon>
        <taxon>eudicotyledons</taxon>
        <taxon>Gunneridae</taxon>
        <taxon>Pentapetalae</taxon>
        <taxon>rosids</taxon>
        <taxon>malvids</taxon>
        <taxon>Malvales</taxon>
        <taxon>Malvaceae</taxon>
        <taxon>Grewioideae</taxon>
        <taxon>Apeibeae</taxon>
        <taxon>Corchorus</taxon>
    </lineage>
</organism>
<gene>
    <name evidence="2" type="ORF">COLO4_37549</name>
</gene>
<dbReference type="Proteomes" id="UP000187203">
    <property type="component" value="Unassembled WGS sequence"/>
</dbReference>
<feature type="compositionally biased region" description="Acidic residues" evidence="1">
    <location>
        <begin position="55"/>
        <end position="69"/>
    </location>
</feature>
<accession>A0A1R3G0V4</accession>
<evidence type="ECO:0000313" key="2">
    <source>
        <dbReference type="EMBL" id="OMO51697.1"/>
    </source>
</evidence>
<name>A0A1R3G0V4_9ROSI</name>
<dbReference type="AlphaFoldDB" id="A0A1R3G0V4"/>
<dbReference type="EMBL" id="AWUE01024074">
    <property type="protein sequence ID" value="OMO51697.1"/>
    <property type="molecule type" value="Genomic_DNA"/>
</dbReference>
<evidence type="ECO:0000313" key="3">
    <source>
        <dbReference type="Proteomes" id="UP000187203"/>
    </source>
</evidence>
<sequence>MSQSGSSDRMVDDVVVTEGSQIGEGCLADGHVPGGNNVDMEEHSVGNNDGGESINDPEEVPSDEESDNDSEGRWR</sequence>